<comment type="caution">
    <text evidence="3">The sequence shown here is derived from an EMBL/GenBank/DDBJ whole genome shotgun (WGS) entry which is preliminary data.</text>
</comment>
<name>A0A0F2MHK6_SPOSC</name>
<dbReference type="InterPro" id="IPR003103">
    <property type="entry name" value="BAG_domain"/>
</dbReference>
<dbReference type="SUPFAM" id="SSF63491">
    <property type="entry name" value="BAG domain"/>
    <property type="match status" value="1"/>
</dbReference>
<dbReference type="EMBL" id="AXCR01000004">
    <property type="protein sequence ID" value="KJR87651.1"/>
    <property type="molecule type" value="Genomic_DNA"/>
</dbReference>
<dbReference type="GeneID" id="27669250"/>
<reference evidence="3 4" key="1">
    <citation type="journal article" date="2014" name="BMC Genomics">
        <title>Comparative genomics of the major fungal agents of human and animal Sporotrichosis: Sporothrix schenckii and Sporothrix brasiliensis.</title>
        <authorList>
            <person name="Teixeira M.M."/>
            <person name="de Almeida L.G."/>
            <person name="Kubitschek-Barreira P."/>
            <person name="Alves F.L."/>
            <person name="Kioshima E.S."/>
            <person name="Abadio A.K."/>
            <person name="Fernandes L."/>
            <person name="Derengowski L.S."/>
            <person name="Ferreira K.S."/>
            <person name="Souza R.C."/>
            <person name="Ruiz J.C."/>
            <person name="de Andrade N.C."/>
            <person name="Paes H.C."/>
            <person name="Nicola A.M."/>
            <person name="Albuquerque P."/>
            <person name="Gerber A.L."/>
            <person name="Martins V.P."/>
            <person name="Peconick L.D."/>
            <person name="Neto A.V."/>
            <person name="Chaucanez C.B."/>
            <person name="Silva P.A."/>
            <person name="Cunha O.L."/>
            <person name="de Oliveira F.F."/>
            <person name="dos Santos T.C."/>
            <person name="Barros A.L."/>
            <person name="Soares M.A."/>
            <person name="de Oliveira L.M."/>
            <person name="Marini M.M."/>
            <person name="Villalobos-Duno H."/>
            <person name="Cunha M.M."/>
            <person name="de Hoog S."/>
            <person name="da Silveira J.F."/>
            <person name="Henrissat B."/>
            <person name="Nino-Vega G.A."/>
            <person name="Cisalpino P.S."/>
            <person name="Mora-Montes H.M."/>
            <person name="Almeida S.R."/>
            <person name="Stajich J.E."/>
            <person name="Lopes-Bezerra L.M."/>
            <person name="Vasconcelos A.T."/>
            <person name="Felipe M.S."/>
        </authorList>
    </citation>
    <scope>NUCLEOTIDE SEQUENCE [LARGE SCALE GENOMIC DNA]</scope>
    <source>
        <strain evidence="3 4">1099-18</strain>
    </source>
</reference>
<dbReference type="SUPFAM" id="SSF54236">
    <property type="entry name" value="Ubiquitin-like"/>
    <property type="match status" value="1"/>
</dbReference>
<evidence type="ECO:0000313" key="4">
    <source>
        <dbReference type="Proteomes" id="UP000033710"/>
    </source>
</evidence>
<organism evidence="3 4">
    <name type="scientific">Sporothrix schenckii 1099-18</name>
    <dbReference type="NCBI Taxonomy" id="1397361"/>
    <lineage>
        <taxon>Eukaryota</taxon>
        <taxon>Fungi</taxon>
        <taxon>Dikarya</taxon>
        <taxon>Ascomycota</taxon>
        <taxon>Pezizomycotina</taxon>
        <taxon>Sordariomycetes</taxon>
        <taxon>Sordariomycetidae</taxon>
        <taxon>Ophiostomatales</taxon>
        <taxon>Ophiostomataceae</taxon>
        <taxon>Sporothrix</taxon>
    </lineage>
</organism>
<proteinExistence type="predicted"/>
<reference evidence="3 4" key="2">
    <citation type="journal article" date="2015" name="Eukaryot. Cell">
        <title>Asexual propagation of a virulent clone complex in a human and feline outbreak of sporotrichosis.</title>
        <authorList>
            <person name="Teixeira Mde M."/>
            <person name="Rodrigues A.M."/>
            <person name="Tsui C.K."/>
            <person name="de Almeida L.G."/>
            <person name="Van Diepeningen A.D."/>
            <person name="van den Ende B.G."/>
            <person name="Fernandes G.F."/>
            <person name="Kano R."/>
            <person name="Hamelin R.C."/>
            <person name="Lopes-Bezerra L.M."/>
            <person name="Vasconcelos A.T."/>
            <person name="de Hoog S."/>
            <person name="de Camargo Z.P."/>
            <person name="Felipe M.S."/>
        </authorList>
    </citation>
    <scope>NUCLEOTIDE SEQUENCE [LARGE SCALE GENOMIC DNA]</scope>
    <source>
        <strain evidence="3 4">1099-18</strain>
    </source>
</reference>
<dbReference type="VEuPathDB" id="FungiDB:SPSK_07309"/>
<feature type="compositionally biased region" description="Polar residues" evidence="1">
    <location>
        <begin position="133"/>
        <end position="147"/>
    </location>
</feature>
<evidence type="ECO:0000259" key="2">
    <source>
        <dbReference type="PROSITE" id="PS51035"/>
    </source>
</evidence>
<dbReference type="Proteomes" id="UP000033710">
    <property type="component" value="Unassembled WGS sequence"/>
</dbReference>
<dbReference type="OrthoDB" id="417450at2759"/>
<dbReference type="RefSeq" id="XP_016590327.1">
    <property type="nucleotide sequence ID" value="XM_016733973.1"/>
</dbReference>
<dbReference type="KEGG" id="ssck:SPSK_07309"/>
<dbReference type="Pfam" id="PF02179">
    <property type="entry name" value="BAG"/>
    <property type="match status" value="1"/>
</dbReference>
<dbReference type="GO" id="GO:0051087">
    <property type="term" value="F:protein-folding chaperone binding"/>
    <property type="evidence" value="ECO:0007669"/>
    <property type="project" value="InterPro"/>
</dbReference>
<accession>A0A0F2MHK6</accession>
<sequence>MALRQHSAAAASLGAPFASLANITSALLPKLPSSLQTYLDSSIDTVATAIANSTAYIYSTTGVPPTALYSTVAGAVLVGAAARTIASFKISASKPTSATKGPKLSRNKKRKAAKKAKAGGTAEKDGMRRYGWSTGQQLSPFTSTLSNEGVPDVTDDDYEYITSDDLHNRNLGAQSSPFEYGVTGSRTGGSYFRPPNDDNLNDIPQEDILLLRHGNEVKEEFFPAFSIGDGKLFTEDVRDRLQLLYDLSDAQTKHIKLYYKGKILKNDEQPVCVDGVKNNSELLVVLPGEELEAKTKSPTKKGKPARPDRSPKQQAGPSSSTGNLEVPRRGRPDQKSGPSSRAHSAASGASGVSGDSRTSNISNIVPPKTTQGSAMDQLNSIDAHFESHLLPLCMEFVQNPPSDPKKRADEHAKISETVFQHVLLKLDAVSTGGEDATRAKRKALVNKVQDVLKDVDSKIKPSS</sequence>
<feature type="compositionally biased region" description="Polar residues" evidence="1">
    <location>
        <begin position="357"/>
        <end position="374"/>
    </location>
</feature>
<dbReference type="Gene3D" id="1.20.58.120">
    <property type="entry name" value="BAG domain"/>
    <property type="match status" value="1"/>
</dbReference>
<feature type="region of interest" description="Disordered" evidence="1">
    <location>
        <begin position="293"/>
        <end position="374"/>
    </location>
</feature>
<feature type="domain" description="BAG" evidence="2">
    <location>
        <begin position="396"/>
        <end position="459"/>
    </location>
</feature>
<dbReference type="AlphaFoldDB" id="A0A0F2MHK6"/>
<dbReference type="PROSITE" id="PS51035">
    <property type="entry name" value="BAG"/>
    <property type="match status" value="1"/>
</dbReference>
<feature type="region of interest" description="Disordered" evidence="1">
    <location>
        <begin position="94"/>
        <end position="149"/>
    </location>
</feature>
<dbReference type="InterPro" id="IPR029071">
    <property type="entry name" value="Ubiquitin-like_domsf"/>
</dbReference>
<evidence type="ECO:0000313" key="3">
    <source>
        <dbReference type="EMBL" id="KJR87651.1"/>
    </source>
</evidence>
<feature type="compositionally biased region" description="Basic residues" evidence="1">
    <location>
        <begin position="103"/>
        <end position="117"/>
    </location>
</feature>
<protein>
    <submittedName>
        <fullName evidence="3">Bag domain containing protein</fullName>
    </submittedName>
</protein>
<feature type="compositionally biased region" description="Polar residues" evidence="1">
    <location>
        <begin position="312"/>
        <end position="323"/>
    </location>
</feature>
<dbReference type="SMART" id="SM00264">
    <property type="entry name" value="BAG"/>
    <property type="match status" value="1"/>
</dbReference>
<evidence type="ECO:0000256" key="1">
    <source>
        <dbReference type="SAM" id="MobiDB-lite"/>
    </source>
</evidence>
<dbReference type="InterPro" id="IPR036533">
    <property type="entry name" value="BAG_dom_sf"/>
</dbReference>
<gene>
    <name evidence="3" type="ORF">SPSK_07309</name>
</gene>
<feature type="compositionally biased region" description="Low complexity" evidence="1">
    <location>
        <begin position="336"/>
        <end position="356"/>
    </location>
</feature>